<evidence type="ECO:0000313" key="3">
    <source>
        <dbReference type="Proteomes" id="UP001419910"/>
    </source>
</evidence>
<feature type="chain" id="PRO_5045453043" description="Tetratricopeptide repeat protein" evidence="1">
    <location>
        <begin position="24"/>
        <end position="482"/>
    </location>
</feature>
<dbReference type="InterPro" id="IPR011990">
    <property type="entry name" value="TPR-like_helical_dom_sf"/>
</dbReference>
<dbReference type="EMBL" id="JBDIME010000006">
    <property type="protein sequence ID" value="MEN2789859.1"/>
    <property type="molecule type" value="Genomic_DNA"/>
</dbReference>
<gene>
    <name evidence="2" type="ORF">ABC974_09495</name>
</gene>
<sequence>MKHRILGVVTALFLAVAAAPSPAATLVTAVATSSDAAAEITAALYNASATQSALARTYDVELRAEQAHIASMTREVRAGRRQIAELAAAQNRLVAALAERDHAYALAIAVFRNSVTDIASTPEGAQALEKYNSGQEVEALEILDRLRAADHNAMAAADRARENFTSAEQARRIAMLAYESYLRQKIDISNIIDRYEEIVALDPRNYHDWIILADLYFGDNDKVLFALHSAVNNATTQCDKIDAWMEVALQLSLIGNRDDEEVIRNDILKYHLEELKKYPNDRDKVYAYTHAVSGLVDNLVEDGNYLDAIKRQNEIISDDTHVFVLEKSSYSRRNIAFDWERLGYIAYLSHDTDLAIVSYRRALPLFEALTKESPEDIGYQINGTRNDPNSGWAATEHAQLDKGYVLNFGFSSCSFVSSKYNPDSLKTRYENYVDVLTKYARVLREAHRDSEYHLVDARILIVSQVLAAMPNEHRQIEGAAKP</sequence>
<feature type="signal peptide" evidence="1">
    <location>
        <begin position="1"/>
        <end position="23"/>
    </location>
</feature>
<name>A0ABU9Y222_9SPHN</name>
<dbReference type="Gene3D" id="1.25.40.10">
    <property type="entry name" value="Tetratricopeptide repeat domain"/>
    <property type="match status" value="1"/>
</dbReference>
<dbReference type="RefSeq" id="WP_343891352.1">
    <property type="nucleotide sequence ID" value="NZ_BAAAEH010000040.1"/>
</dbReference>
<evidence type="ECO:0008006" key="4">
    <source>
        <dbReference type="Google" id="ProtNLM"/>
    </source>
</evidence>
<dbReference type="Proteomes" id="UP001419910">
    <property type="component" value="Unassembled WGS sequence"/>
</dbReference>
<protein>
    <recommendedName>
        <fullName evidence="4">Tetratricopeptide repeat protein</fullName>
    </recommendedName>
</protein>
<keyword evidence="3" id="KW-1185">Reference proteome</keyword>
<accession>A0ABU9Y222</accession>
<comment type="caution">
    <text evidence="2">The sequence shown here is derived from an EMBL/GenBank/DDBJ whole genome shotgun (WGS) entry which is preliminary data.</text>
</comment>
<evidence type="ECO:0000256" key="1">
    <source>
        <dbReference type="SAM" id="SignalP"/>
    </source>
</evidence>
<evidence type="ECO:0000313" key="2">
    <source>
        <dbReference type="EMBL" id="MEN2789859.1"/>
    </source>
</evidence>
<organism evidence="2 3">
    <name type="scientific">Sphingomonas oligophenolica</name>
    <dbReference type="NCBI Taxonomy" id="301154"/>
    <lineage>
        <taxon>Bacteria</taxon>
        <taxon>Pseudomonadati</taxon>
        <taxon>Pseudomonadota</taxon>
        <taxon>Alphaproteobacteria</taxon>
        <taxon>Sphingomonadales</taxon>
        <taxon>Sphingomonadaceae</taxon>
        <taxon>Sphingomonas</taxon>
    </lineage>
</organism>
<reference evidence="2 3" key="1">
    <citation type="submission" date="2024-05" db="EMBL/GenBank/DDBJ databases">
        <authorList>
            <person name="Liu Q."/>
            <person name="Xin Y.-H."/>
        </authorList>
    </citation>
    <scope>NUCLEOTIDE SEQUENCE [LARGE SCALE GENOMIC DNA]</scope>
    <source>
        <strain evidence="2 3">CGMCC 1.10181</strain>
    </source>
</reference>
<keyword evidence="1" id="KW-0732">Signal</keyword>
<proteinExistence type="predicted"/>